<comment type="caution">
    <text evidence="1">The sequence shown here is derived from an EMBL/GenBank/DDBJ whole genome shotgun (WGS) entry which is preliminary data.</text>
</comment>
<evidence type="ECO:0000313" key="2">
    <source>
        <dbReference type="Proteomes" id="UP000248857"/>
    </source>
</evidence>
<evidence type="ECO:0000313" key="1">
    <source>
        <dbReference type="EMBL" id="PZD70657.1"/>
    </source>
</evidence>
<name>A0A2W1JP34_9CYAN</name>
<accession>A0A2W1JP34</accession>
<reference evidence="1 2" key="1">
    <citation type="journal article" date="2018" name="Sci. Rep.">
        <title>A novel species of the marine cyanobacterium Acaryochloris with a unique pigment content and lifestyle.</title>
        <authorList>
            <person name="Partensky F."/>
            <person name="Six C."/>
            <person name="Ratin M."/>
            <person name="Garczarek L."/>
            <person name="Vaulot D."/>
            <person name="Probert I."/>
            <person name="Calteau A."/>
            <person name="Gourvil P."/>
            <person name="Marie D."/>
            <person name="Grebert T."/>
            <person name="Bouchier C."/>
            <person name="Le Panse S."/>
            <person name="Gachenot M."/>
            <person name="Rodriguez F."/>
            <person name="Garrido J.L."/>
        </authorList>
    </citation>
    <scope>NUCLEOTIDE SEQUENCE [LARGE SCALE GENOMIC DNA]</scope>
    <source>
        <strain evidence="1 2">RCC1774</strain>
    </source>
</reference>
<dbReference type="EMBL" id="PQWO01000031">
    <property type="protein sequence ID" value="PZD70657.1"/>
    <property type="molecule type" value="Genomic_DNA"/>
</dbReference>
<proteinExistence type="predicted"/>
<protein>
    <submittedName>
        <fullName evidence="1">Uncharacterized protein</fullName>
    </submittedName>
</protein>
<dbReference type="AlphaFoldDB" id="A0A2W1JP34"/>
<keyword evidence="2" id="KW-1185">Reference proteome</keyword>
<gene>
    <name evidence="1" type="ORF">C1752_10378</name>
</gene>
<dbReference type="Proteomes" id="UP000248857">
    <property type="component" value="Unassembled WGS sequence"/>
</dbReference>
<sequence length="93" mass="10439">MDWVDAIRAYLDDDVQQVSLVELQEGLGLSLGRLWLGLLFGGFCLESQGDRFYGGRIEVGVPNRQGEYHGIENYDSESILNSFKHIEVESVTS</sequence>
<organism evidence="1 2">
    <name type="scientific">Acaryochloris thomasi RCC1774</name>
    <dbReference type="NCBI Taxonomy" id="1764569"/>
    <lineage>
        <taxon>Bacteria</taxon>
        <taxon>Bacillati</taxon>
        <taxon>Cyanobacteriota</taxon>
        <taxon>Cyanophyceae</taxon>
        <taxon>Acaryochloridales</taxon>
        <taxon>Acaryochloridaceae</taxon>
        <taxon>Acaryochloris</taxon>
        <taxon>Acaryochloris thomasi</taxon>
    </lineage>
</organism>